<name>A0A4R2IY71_9ACTN</name>
<evidence type="ECO:0008006" key="3">
    <source>
        <dbReference type="Google" id="ProtNLM"/>
    </source>
</evidence>
<gene>
    <name evidence="1" type="ORF">EV646_105423</name>
</gene>
<evidence type="ECO:0000313" key="1">
    <source>
        <dbReference type="EMBL" id="TCO47865.1"/>
    </source>
</evidence>
<reference evidence="1 2" key="1">
    <citation type="journal article" date="2015" name="Stand. Genomic Sci.">
        <title>Genomic Encyclopedia of Bacterial and Archaeal Type Strains, Phase III: the genomes of soil and plant-associated and newly described type strains.</title>
        <authorList>
            <person name="Whitman W.B."/>
            <person name="Woyke T."/>
            <person name="Klenk H.P."/>
            <person name="Zhou Y."/>
            <person name="Lilburn T.G."/>
            <person name="Beck B.J."/>
            <person name="De Vos P."/>
            <person name="Vandamme P."/>
            <person name="Eisen J.A."/>
            <person name="Garrity G."/>
            <person name="Hugenholtz P."/>
            <person name="Kyrpides N.C."/>
        </authorList>
    </citation>
    <scope>NUCLEOTIDE SEQUENCE [LARGE SCALE GENOMIC DNA]</scope>
    <source>
        <strain evidence="1 2">VKM Ac-2541</strain>
    </source>
</reference>
<comment type="caution">
    <text evidence="1">The sequence shown here is derived from an EMBL/GenBank/DDBJ whole genome shotgun (WGS) entry which is preliminary data.</text>
</comment>
<sequence length="151" mass="16491">MGMPRKIVVEFGDTFPHGLFAVSEVTPARDFEKSTKTNSVQTIDEDSGCPVWTLDVMDGDPEARKADRTFTIRIITKVQPVLPPALPGLPFTAIELQGMTASPWVDTRSCSAPDEGRSHRCRARQGWSFRCMGIRAPKNMPGSGAAEQKAA</sequence>
<dbReference type="AlphaFoldDB" id="A0A4R2IY71"/>
<organism evidence="1 2">
    <name type="scientific">Kribbella antiqua</name>
    <dbReference type="NCBI Taxonomy" id="2512217"/>
    <lineage>
        <taxon>Bacteria</taxon>
        <taxon>Bacillati</taxon>
        <taxon>Actinomycetota</taxon>
        <taxon>Actinomycetes</taxon>
        <taxon>Propionibacteriales</taxon>
        <taxon>Kribbellaceae</taxon>
        <taxon>Kribbella</taxon>
    </lineage>
</organism>
<proteinExistence type="predicted"/>
<dbReference type="OrthoDB" id="4299905at2"/>
<protein>
    <recommendedName>
        <fullName evidence="3">Plasmid replication, integration and excision activator</fullName>
    </recommendedName>
</protein>
<dbReference type="EMBL" id="SLWR01000005">
    <property type="protein sequence ID" value="TCO47865.1"/>
    <property type="molecule type" value="Genomic_DNA"/>
</dbReference>
<accession>A0A4R2IY71</accession>
<dbReference type="Proteomes" id="UP000295573">
    <property type="component" value="Unassembled WGS sequence"/>
</dbReference>
<evidence type="ECO:0000313" key="2">
    <source>
        <dbReference type="Proteomes" id="UP000295573"/>
    </source>
</evidence>
<keyword evidence="2" id="KW-1185">Reference proteome</keyword>